<accession>A0ABD1PNS6</accession>
<dbReference type="EMBL" id="JBFOLJ010000018">
    <property type="protein sequence ID" value="KAL2464634.1"/>
    <property type="molecule type" value="Genomic_DNA"/>
</dbReference>
<gene>
    <name evidence="1" type="ORF">Fot_52590</name>
</gene>
<evidence type="ECO:0000313" key="2">
    <source>
        <dbReference type="Proteomes" id="UP001604277"/>
    </source>
</evidence>
<name>A0ABD1PNS6_9LAMI</name>
<comment type="caution">
    <text evidence="1">The sequence shown here is derived from an EMBL/GenBank/DDBJ whole genome shotgun (WGS) entry which is preliminary data.</text>
</comment>
<dbReference type="Proteomes" id="UP001604277">
    <property type="component" value="Unassembled WGS sequence"/>
</dbReference>
<sequence length="132" mass="14612">MIAEEIFNACLRHYHHTWVQSALGASLAAGPKVSGGLDLLGSGVAILPQNKQTQNPTTIEQEKRIEEVLSYPILLSDRVDEAVKEAESFKFELGGGQESGQSLPDATGRRASFHLHHCWYFLLRLLPPPHCH</sequence>
<organism evidence="1 2">
    <name type="scientific">Forsythia ovata</name>
    <dbReference type="NCBI Taxonomy" id="205694"/>
    <lineage>
        <taxon>Eukaryota</taxon>
        <taxon>Viridiplantae</taxon>
        <taxon>Streptophyta</taxon>
        <taxon>Embryophyta</taxon>
        <taxon>Tracheophyta</taxon>
        <taxon>Spermatophyta</taxon>
        <taxon>Magnoliopsida</taxon>
        <taxon>eudicotyledons</taxon>
        <taxon>Gunneridae</taxon>
        <taxon>Pentapetalae</taxon>
        <taxon>asterids</taxon>
        <taxon>lamiids</taxon>
        <taxon>Lamiales</taxon>
        <taxon>Oleaceae</taxon>
        <taxon>Forsythieae</taxon>
        <taxon>Forsythia</taxon>
    </lineage>
</organism>
<reference evidence="2" key="1">
    <citation type="submission" date="2024-07" db="EMBL/GenBank/DDBJ databases">
        <title>Two chromosome-level genome assemblies of Korean endemic species Abeliophyllum distichum and Forsythia ovata (Oleaceae).</title>
        <authorList>
            <person name="Jang H."/>
        </authorList>
    </citation>
    <scope>NUCLEOTIDE SEQUENCE [LARGE SCALE GENOMIC DNA]</scope>
</reference>
<proteinExistence type="predicted"/>
<dbReference type="AlphaFoldDB" id="A0ABD1PNS6"/>
<evidence type="ECO:0000313" key="1">
    <source>
        <dbReference type="EMBL" id="KAL2464634.1"/>
    </source>
</evidence>
<protein>
    <submittedName>
        <fullName evidence="1">Uncharacterized protein</fullName>
    </submittedName>
</protein>
<keyword evidence="2" id="KW-1185">Reference proteome</keyword>